<keyword evidence="4" id="KW-0732">Signal</keyword>
<protein>
    <submittedName>
        <fullName evidence="6">Thiol-disulfide isomerase/thioredoxin</fullName>
    </submittedName>
</protein>
<dbReference type="NCBIfam" id="NF047696">
    <property type="entry name" value="ThlDiSintTplARhiz"/>
    <property type="match status" value="1"/>
</dbReference>
<dbReference type="GO" id="GO:0030313">
    <property type="term" value="C:cell envelope"/>
    <property type="evidence" value="ECO:0007669"/>
    <property type="project" value="UniProtKB-SubCell"/>
</dbReference>
<keyword evidence="7" id="KW-1185">Reference proteome</keyword>
<keyword evidence="2" id="KW-0201">Cytochrome c-type biogenesis</keyword>
<dbReference type="Pfam" id="PF08534">
    <property type="entry name" value="Redoxin"/>
    <property type="match status" value="1"/>
</dbReference>
<dbReference type="EMBL" id="JACHEU010000001">
    <property type="protein sequence ID" value="MBB6011462.1"/>
    <property type="molecule type" value="Genomic_DNA"/>
</dbReference>
<feature type="signal peptide" evidence="4">
    <location>
        <begin position="1"/>
        <end position="28"/>
    </location>
</feature>
<dbReference type="GO" id="GO:0016853">
    <property type="term" value="F:isomerase activity"/>
    <property type="evidence" value="ECO:0007669"/>
    <property type="project" value="UniProtKB-KW"/>
</dbReference>
<reference evidence="6 7" key="1">
    <citation type="submission" date="2020-08" db="EMBL/GenBank/DDBJ databases">
        <title>Genomic Encyclopedia of Type Strains, Phase IV (KMG-IV): sequencing the most valuable type-strain genomes for metagenomic binning, comparative biology and taxonomic classification.</title>
        <authorList>
            <person name="Goeker M."/>
        </authorList>
    </citation>
    <scope>NUCLEOTIDE SEQUENCE [LARGE SCALE GENOMIC DNA]</scope>
    <source>
        <strain evidence="6 7">DSM 11099</strain>
    </source>
</reference>
<dbReference type="InterPro" id="IPR013740">
    <property type="entry name" value="Redoxin"/>
</dbReference>
<dbReference type="Gene3D" id="3.40.30.10">
    <property type="entry name" value="Glutaredoxin"/>
    <property type="match status" value="1"/>
</dbReference>
<name>A0A7W9VUX3_9HYPH</name>
<dbReference type="InterPro" id="IPR017937">
    <property type="entry name" value="Thioredoxin_CS"/>
</dbReference>
<dbReference type="GO" id="GO:0015036">
    <property type="term" value="F:disulfide oxidoreductase activity"/>
    <property type="evidence" value="ECO:0007669"/>
    <property type="project" value="UniProtKB-ARBA"/>
</dbReference>
<evidence type="ECO:0000256" key="1">
    <source>
        <dbReference type="ARBA" id="ARBA00004196"/>
    </source>
</evidence>
<comment type="subcellular location">
    <subcellularLocation>
        <location evidence="1">Cell envelope</location>
    </subcellularLocation>
</comment>
<feature type="domain" description="Thioredoxin" evidence="5">
    <location>
        <begin position="78"/>
        <end position="224"/>
    </location>
</feature>
<gene>
    <name evidence="6" type="ORF">HNR59_000807</name>
</gene>
<feature type="chain" id="PRO_5030966731" evidence="4">
    <location>
        <begin position="29"/>
        <end position="227"/>
    </location>
</feature>
<dbReference type="GO" id="GO:0017004">
    <property type="term" value="P:cytochrome complex assembly"/>
    <property type="evidence" value="ECO:0007669"/>
    <property type="project" value="UniProtKB-KW"/>
</dbReference>
<proteinExistence type="predicted"/>
<dbReference type="AlphaFoldDB" id="A0A7W9VUX3"/>
<evidence type="ECO:0000313" key="7">
    <source>
        <dbReference type="Proteomes" id="UP000533306"/>
    </source>
</evidence>
<dbReference type="Proteomes" id="UP000533306">
    <property type="component" value="Unassembled WGS sequence"/>
</dbReference>
<organism evidence="6 7">
    <name type="scientific">Aquamicrobium lusatiense</name>
    <dbReference type="NCBI Taxonomy" id="89772"/>
    <lineage>
        <taxon>Bacteria</taxon>
        <taxon>Pseudomonadati</taxon>
        <taxon>Pseudomonadota</taxon>
        <taxon>Alphaproteobacteria</taxon>
        <taxon>Hyphomicrobiales</taxon>
        <taxon>Phyllobacteriaceae</taxon>
        <taxon>Aquamicrobium</taxon>
    </lineage>
</organism>
<keyword evidence="6" id="KW-0413">Isomerase</keyword>
<dbReference type="SUPFAM" id="SSF52833">
    <property type="entry name" value="Thioredoxin-like"/>
    <property type="match status" value="1"/>
</dbReference>
<comment type="caution">
    <text evidence="6">The sequence shown here is derived from an EMBL/GenBank/DDBJ whole genome shotgun (WGS) entry which is preliminary data.</text>
</comment>
<dbReference type="InterPro" id="IPR013766">
    <property type="entry name" value="Thioredoxin_domain"/>
</dbReference>
<dbReference type="PROSITE" id="PS00194">
    <property type="entry name" value="THIOREDOXIN_1"/>
    <property type="match status" value="1"/>
</dbReference>
<sequence>MADGRKLFPTTRLILAALLAGAAAGALAVYVSGGLEGNNATVATSAIAAQDRVCAAKTERAKKVAAAATGHVAAMLPADPPQSLAGLAFNDPDGKPATLAGHAGKTVLVNLWATWCAPCRAEMPALDELQQKMGGDSFEVVAINVDTGDDAKPKAFLNEIKVSGLAYYSDHSMGAFNELKAKGLALGLPVTVLVDDEGCLLAHMNGPAEWSTPDAVRFIETALGDVK</sequence>
<dbReference type="InterPro" id="IPR036249">
    <property type="entry name" value="Thioredoxin-like_sf"/>
</dbReference>
<evidence type="ECO:0000256" key="2">
    <source>
        <dbReference type="ARBA" id="ARBA00022748"/>
    </source>
</evidence>
<dbReference type="PROSITE" id="PS51352">
    <property type="entry name" value="THIOREDOXIN_2"/>
    <property type="match status" value="1"/>
</dbReference>
<dbReference type="CDD" id="cd02966">
    <property type="entry name" value="TlpA_like_family"/>
    <property type="match status" value="1"/>
</dbReference>
<evidence type="ECO:0000259" key="5">
    <source>
        <dbReference type="PROSITE" id="PS51352"/>
    </source>
</evidence>
<evidence type="ECO:0000256" key="3">
    <source>
        <dbReference type="ARBA" id="ARBA00023284"/>
    </source>
</evidence>
<dbReference type="RefSeq" id="WP_183826330.1">
    <property type="nucleotide sequence ID" value="NZ_JACHEU010000001.1"/>
</dbReference>
<keyword evidence="3" id="KW-0676">Redox-active center</keyword>
<dbReference type="PANTHER" id="PTHR42852">
    <property type="entry name" value="THIOL:DISULFIDE INTERCHANGE PROTEIN DSBE"/>
    <property type="match status" value="1"/>
</dbReference>
<evidence type="ECO:0000313" key="6">
    <source>
        <dbReference type="EMBL" id="MBB6011462.1"/>
    </source>
</evidence>
<dbReference type="InterPro" id="IPR050553">
    <property type="entry name" value="Thioredoxin_ResA/DsbE_sf"/>
</dbReference>
<evidence type="ECO:0000256" key="4">
    <source>
        <dbReference type="SAM" id="SignalP"/>
    </source>
</evidence>
<accession>A0A7W9VUX3</accession>
<dbReference type="PANTHER" id="PTHR42852:SF13">
    <property type="entry name" value="PROTEIN DIPZ"/>
    <property type="match status" value="1"/>
</dbReference>